<sequence length="206" mass="22665">MIDTFIALSPGSEFNPNVPAVERTYAVLAGSNKDGFEADRVAASKLKGAIPGVTEVVQENAAAIARAVASPYTFVKCSMQPRYDPGAVEVAKLIQARAPRWVVLWRPYRRVLQAWECSDPRLCRTVMGRSATELWQRMQEAELDLWRASPRAMTADRPPTTPVPGGREDLPEAAPRRSPDPAAPRRPGRSRGPKPHQAGAHRVHVQ</sequence>
<reference evidence="2 3" key="1">
    <citation type="submission" date="2023-07" db="EMBL/GenBank/DDBJ databases">
        <title>Sequencing the genomes of 1000 actinobacteria strains.</title>
        <authorList>
            <person name="Klenk H.-P."/>
        </authorList>
    </citation>
    <scope>NUCLEOTIDE SEQUENCE [LARGE SCALE GENOMIC DNA]</scope>
    <source>
        <strain evidence="2 3">DSM 46740</strain>
    </source>
</reference>
<dbReference type="EMBL" id="JAUSQU010000001">
    <property type="protein sequence ID" value="MDP9848116.1"/>
    <property type="molecule type" value="Genomic_DNA"/>
</dbReference>
<evidence type="ECO:0000313" key="2">
    <source>
        <dbReference type="EMBL" id="MDP9848116.1"/>
    </source>
</evidence>
<keyword evidence="3" id="KW-1185">Reference proteome</keyword>
<dbReference type="InterPro" id="IPR029063">
    <property type="entry name" value="SAM-dependent_MTases_sf"/>
</dbReference>
<protein>
    <submittedName>
        <fullName evidence="2">Uncharacterized protein</fullName>
    </submittedName>
</protein>
<feature type="compositionally biased region" description="Basic residues" evidence="1">
    <location>
        <begin position="186"/>
        <end position="206"/>
    </location>
</feature>
<dbReference type="RefSeq" id="WP_307565199.1">
    <property type="nucleotide sequence ID" value="NZ_JAUSQU010000001.1"/>
</dbReference>
<comment type="caution">
    <text evidence="2">The sequence shown here is derived from an EMBL/GenBank/DDBJ whole genome shotgun (WGS) entry which is preliminary data.</text>
</comment>
<organism evidence="2 3">
    <name type="scientific">Streptosporangium lutulentum</name>
    <dbReference type="NCBI Taxonomy" id="1461250"/>
    <lineage>
        <taxon>Bacteria</taxon>
        <taxon>Bacillati</taxon>
        <taxon>Actinomycetota</taxon>
        <taxon>Actinomycetes</taxon>
        <taxon>Streptosporangiales</taxon>
        <taxon>Streptosporangiaceae</taxon>
        <taxon>Streptosporangium</taxon>
    </lineage>
</organism>
<dbReference type="Gene3D" id="3.40.50.150">
    <property type="entry name" value="Vaccinia Virus protein VP39"/>
    <property type="match status" value="1"/>
</dbReference>
<evidence type="ECO:0000313" key="3">
    <source>
        <dbReference type="Proteomes" id="UP001225356"/>
    </source>
</evidence>
<name>A0ABT9QN02_9ACTN</name>
<feature type="region of interest" description="Disordered" evidence="1">
    <location>
        <begin position="148"/>
        <end position="206"/>
    </location>
</feature>
<feature type="compositionally biased region" description="Basic and acidic residues" evidence="1">
    <location>
        <begin position="166"/>
        <end position="179"/>
    </location>
</feature>
<proteinExistence type="predicted"/>
<dbReference type="Proteomes" id="UP001225356">
    <property type="component" value="Unassembled WGS sequence"/>
</dbReference>
<evidence type="ECO:0000256" key="1">
    <source>
        <dbReference type="SAM" id="MobiDB-lite"/>
    </source>
</evidence>
<gene>
    <name evidence="2" type="ORF">J2853_007327</name>
</gene>
<accession>A0ABT9QN02</accession>